<accession>A0AAV7SQX3</accession>
<evidence type="ECO:0000256" key="1">
    <source>
        <dbReference type="SAM" id="Coils"/>
    </source>
</evidence>
<comment type="caution">
    <text evidence="2">The sequence shown here is derived from an EMBL/GenBank/DDBJ whole genome shotgun (WGS) entry which is preliminary data.</text>
</comment>
<keyword evidence="3" id="KW-1185">Reference proteome</keyword>
<organism evidence="2 3">
    <name type="scientific">Pleurodeles waltl</name>
    <name type="common">Iberian ribbed newt</name>
    <dbReference type="NCBI Taxonomy" id="8319"/>
    <lineage>
        <taxon>Eukaryota</taxon>
        <taxon>Metazoa</taxon>
        <taxon>Chordata</taxon>
        <taxon>Craniata</taxon>
        <taxon>Vertebrata</taxon>
        <taxon>Euteleostomi</taxon>
        <taxon>Amphibia</taxon>
        <taxon>Batrachia</taxon>
        <taxon>Caudata</taxon>
        <taxon>Salamandroidea</taxon>
        <taxon>Salamandridae</taxon>
        <taxon>Pleurodelinae</taxon>
        <taxon>Pleurodeles</taxon>
    </lineage>
</organism>
<name>A0AAV7SQX3_PLEWA</name>
<sequence>MDRMTELLDKHAERLDQLERRVSEVEDGQTELATGHVKLNKELNSLRLKINKGLVASVGVVRETFKVYIREITIAKHAGVLKSIRGCLRLLELELAQNHQNTADNQTLWHIHAKLLEFQDTALAEIQHLGKYTTARAYGEGERPGSVLANLIRPNREKSIIIAV</sequence>
<protein>
    <submittedName>
        <fullName evidence="2">Uncharacterized protein</fullName>
    </submittedName>
</protein>
<dbReference type="AlphaFoldDB" id="A0AAV7SQX3"/>
<reference evidence="2" key="1">
    <citation type="journal article" date="2022" name="bioRxiv">
        <title>Sequencing and chromosome-scale assembly of the giantPleurodeles waltlgenome.</title>
        <authorList>
            <person name="Brown T."/>
            <person name="Elewa A."/>
            <person name="Iarovenko S."/>
            <person name="Subramanian E."/>
            <person name="Araus A.J."/>
            <person name="Petzold A."/>
            <person name="Susuki M."/>
            <person name="Suzuki K.-i.T."/>
            <person name="Hayashi T."/>
            <person name="Toyoda A."/>
            <person name="Oliveira C."/>
            <person name="Osipova E."/>
            <person name="Leigh N.D."/>
            <person name="Simon A."/>
            <person name="Yun M.H."/>
        </authorList>
    </citation>
    <scope>NUCLEOTIDE SEQUENCE</scope>
    <source>
        <strain evidence="2">20211129_DDA</strain>
        <tissue evidence="2">Liver</tissue>
    </source>
</reference>
<keyword evidence="1" id="KW-0175">Coiled coil</keyword>
<proteinExistence type="predicted"/>
<feature type="coiled-coil region" evidence="1">
    <location>
        <begin position="1"/>
        <end position="28"/>
    </location>
</feature>
<evidence type="ECO:0000313" key="3">
    <source>
        <dbReference type="Proteomes" id="UP001066276"/>
    </source>
</evidence>
<dbReference type="Proteomes" id="UP001066276">
    <property type="component" value="Chromosome 4_2"/>
</dbReference>
<evidence type="ECO:0000313" key="2">
    <source>
        <dbReference type="EMBL" id="KAJ1166410.1"/>
    </source>
</evidence>
<dbReference type="EMBL" id="JANPWB010000008">
    <property type="protein sequence ID" value="KAJ1166410.1"/>
    <property type="molecule type" value="Genomic_DNA"/>
</dbReference>
<gene>
    <name evidence="2" type="ORF">NDU88_006814</name>
</gene>